<reference evidence="2" key="1">
    <citation type="submission" date="2017-04" db="EMBL/GenBank/DDBJ databases">
        <title>Genome evolution of the luminous symbionts of deep sea anglerfish.</title>
        <authorList>
            <person name="Hendry T.A."/>
        </authorList>
    </citation>
    <scope>NUCLEOTIDE SEQUENCE [LARGE SCALE GENOMIC DNA]</scope>
</reference>
<gene>
    <name evidence="1" type="ORF">BTN50_0643</name>
</gene>
<name>A0A291B835_9GAMM</name>
<proteinExistence type="predicted"/>
<accession>A0A291B835</accession>
<sequence length="39" mass="4390">MEGTLRLRDHNAQINAAYAIIKFLSKLTRLDMSKIKASA</sequence>
<evidence type="ECO:0000313" key="1">
    <source>
        <dbReference type="EMBL" id="ATF09165.1"/>
    </source>
</evidence>
<keyword evidence="2" id="KW-1185">Reference proteome</keyword>
<evidence type="ECO:0000313" key="2">
    <source>
        <dbReference type="Proteomes" id="UP000218160"/>
    </source>
</evidence>
<dbReference type="AlphaFoldDB" id="A0A291B835"/>
<protein>
    <recommendedName>
        <fullName evidence="3">Mobile element protein</fullName>
    </recommendedName>
</protein>
<dbReference type="KEGG" id="elux:BTN50_0643"/>
<organism evidence="1 2">
    <name type="scientific">Candidatus Enterovibrio altilux</name>
    <dbReference type="NCBI Taxonomy" id="1927128"/>
    <lineage>
        <taxon>Bacteria</taxon>
        <taxon>Pseudomonadati</taxon>
        <taxon>Pseudomonadota</taxon>
        <taxon>Gammaproteobacteria</taxon>
        <taxon>Vibrionales</taxon>
        <taxon>Vibrionaceae</taxon>
        <taxon>Enterovibrio</taxon>
    </lineage>
</organism>
<evidence type="ECO:0008006" key="3">
    <source>
        <dbReference type="Google" id="ProtNLM"/>
    </source>
</evidence>
<dbReference type="Proteomes" id="UP000218160">
    <property type="component" value="Chromosome 1"/>
</dbReference>
<dbReference type="EMBL" id="CP020660">
    <property type="protein sequence ID" value="ATF09165.1"/>
    <property type="molecule type" value="Genomic_DNA"/>
</dbReference>